<sequence length="1784" mass="197081">MSSTGECSNLISKMDVPDEGVLDVDLLVDDGSEDEGEAPPSSDFYAGPASTPTSCASSPRGEEPASPHGGTQPAFFHHQPYARPFFTSGRRGPGRPRKEGAKLAREGKIVRSRDDALDDIMDEDDFTMPAPEEPPFMPEKWPGKSCALCNLTERSQLGQGEMRQFLCNIGEGDGSTTPTVSNSGGATPTNIPTPTSTPTTPVPPGLASPPPELVDPNQHPTPLYNMEHTDELSIIGHVETIELPAVVSSGAFYIHRCCLEFSPPFHDQVAAASSDEDKEQMEEARIKGIMSCSKYFHLPCILASGGFMDFQTKSSFCKDHLYQVCRGECAAGAAPADSRHVTCEHCDKTYHATCLRPMMATVPKYGWKCKCCRICSDCGARSPGAGPSSRWHAHYTVCDSCYQQRNKGSCCPLCRRAYRAAAYRDMIRYVHGMCDPEAEPQQYRLKKEQSPTYEYNCVENKLVLCSSKDKFVLTQDLCVMCGAVSQVIVTLGWRCLDCTVCEGCGNRGDEALLVLCDDCDTAWHTYCARPPLGDVPRGAWRCERCRKCLTCGTRDTHTCAKAAGAGCTPLATPSAARLTQRPAAVLGLGGEYYVDDVCLSQRGAHHMKQLEAEMGITHTRRKRRFKNETTEKDAVVQNADVEMPDDSKPDSTAEVKEEPGISNANLKEGILWNVVNEGPPPEGFTVYTTESGLTVLRRKRQRNLNKLGIGGFVVRQRQTTKTQADDEKDGDGTQASGESPGNKRKPRRKPRSKLMEQFPSYMQEAFFGKELLEPAKPAVSSTGNPSASPGGTARPGTPEGYRELRDFKIDLENSDSDGEDVLAALTTFKDNDSSYVINLNSESQESSVSYVNSMSGTPYSQQRQHPLFSDCGGAAWGGDQPSAPPPSYNQRSAEKMRADESLGPAATISAVLYANTNHPEWKTEFPNWVDRCKQILKKWRALPSEQKAPYLQRARDNRSAIRMKKAQQSTSAAEPEAGAEAPAAAPAAERREPEQERACGQQRSAREAEQERQWKQLQQLRQQQTQHQQQIIHDQRVQAAMQRLRTPEAEAPPPSPAPAPEAPRSAFPAQRFPLHYANNEDINRQLRDLLQRHPEKMWPGQAASEEGVQQGPEGQPFRHPLPVTVRPRAPLPPGQRPDHQPQSEQKQEPGDHGNDEMDMGDMDKLEQDTGNIGESLKAEIGEQFNILEFDDPELAALDDAEHILDGLELDMPPERHVKREHPEEEQKPNNKIDSELRKSVKNIESTQCKPEDDKTTPQHNVNQQMALQVNAALAAGRAIAPGTRLVGADGSNRCFWRSSWSRRSVSRSATASGARRARARRAAAAAAAVAAPPPAPAPPSIPLYAGAPPPAPPPPDADPLNRHVYETWLKQYNAFAADQLRYYEGEVQKLRKIRKEYETKHRQQNPQLAQQTVINQQQITTNQTVYTQNQNIPQSPQIQQTTINRPMQIGLQGSVQQQQIIRNQQTVLSSDGQQRIGLVTSPLSAQGRILQSGRTLVIEQTGSPQQQLVRQLSGVQERPQSVGMVQFGQQQLGVRSAMPPGSQTPRPAGARPAMSPLHVQSPHSQSPLHSLAPQSPLHHLTSPMQSPLHSQQSPLHHTSQSPLHPSTQSPLHTQQSPLHSQQSPMHVQQTNIPQQSPMHHSPMHPQQSPMHPQQSPLHPQQSPMHQQGNMHPQQSPMHQPSLHQQSQISQQSPMHPQQSPMHSQQSPMHMQQSPMHTQQSPMQSAMSPQHFLQQLQAQRTSPQLPTPSRSPQIYQQSQIQSPVSSHSPQMQTLHGCFVGRLHDK</sequence>
<proteinExistence type="predicted"/>
<gene>
    <name evidence="1" type="ORF">MSG28_002687</name>
</gene>
<comment type="caution">
    <text evidence="1">The sequence shown here is derived from an EMBL/GenBank/DDBJ whole genome shotgun (WGS) entry which is preliminary data.</text>
</comment>
<dbReference type="Proteomes" id="UP001064048">
    <property type="component" value="Chromosome 4"/>
</dbReference>
<dbReference type="EMBL" id="CM046104">
    <property type="protein sequence ID" value="KAI8424063.1"/>
    <property type="molecule type" value="Genomic_DNA"/>
</dbReference>
<evidence type="ECO:0000313" key="1">
    <source>
        <dbReference type="EMBL" id="KAI8424063.1"/>
    </source>
</evidence>
<keyword evidence="2" id="KW-1185">Reference proteome</keyword>
<reference evidence="1 2" key="1">
    <citation type="journal article" date="2022" name="Genome Biol. Evol.">
        <title>The Spruce Budworm Genome: Reconstructing the Evolutionary History of Antifreeze Proteins.</title>
        <authorList>
            <person name="Beliveau C."/>
            <person name="Gagne P."/>
            <person name="Picq S."/>
            <person name="Vernygora O."/>
            <person name="Keeling C.I."/>
            <person name="Pinkney K."/>
            <person name="Doucet D."/>
            <person name="Wen F."/>
            <person name="Johnston J.S."/>
            <person name="Maaroufi H."/>
            <person name="Boyle B."/>
            <person name="Laroche J."/>
            <person name="Dewar K."/>
            <person name="Juretic N."/>
            <person name="Blackburn G."/>
            <person name="Nisole A."/>
            <person name="Brunet B."/>
            <person name="Brandao M."/>
            <person name="Lumley L."/>
            <person name="Duan J."/>
            <person name="Quan G."/>
            <person name="Lucarotti C.J."/>
            <person name="Roe A.D."/>
            <person name="Sperling F.A.H."/>
            <person name="Levesque R.C."/>
            <person name="Cusson M."/>
        </authorList>
    </citation>
    <scope>NUCLEOTIDE SEQUENCE [LARGE SCALE GENOMIC DNA]</scope>
    <source>
        <strain evidence="1">Glfc:IPQL:Cfum</strain>
    </source>
</reference>
<protein>
    <submittedName>
        <fullName evidence="1">Uncharacterized protein</fullName>
    </submittedName>
</protein>
<organism evidence="1 2">
    <name type="scientific">Choristoneura fumiferana</name>
    <name type="common">Spruce budworm moth</name>
    <name type="synonym">Archips fumiferana</name>
    <dbReference type="NCBI Taxonomy" id="7141"/>
    <lineage>
        <taxon>Eukaryota</taxon>
        <taxon>Metazoa</taxon>
        <taxon>Ecdysozoa</taxon>
        <taxon>Arthropoda</taxon>
        <taxon>Hexapoda</taxon>
        <taxon>Insecta</taxon>
        <taxon>Pterygota</taxon>
        <taxon>Neoptera</taxon>
        <taxon>Endopterygota</taxon>
        <taxon>Lepidoptera</taxon>
        <taxon>Glossata</taxon>
        <taxon>Ditrysia</taxon>
        <taxon>Tortricoidea</taxon>
        <taxon>Tortricidae</taxon>
        <taxon>Tortricinae</taxon>
        <taxon>Choristoneura</taxon>
    </lineage>
</organism>
<name>A0ACC0JJ08_CHOFU</name>
<evidence type="ECO:0000313" key="2">
    <source>
        <dbReference type="Proteomes" id="UP001064048"/>
    </source>
</evidence>
<accession>A0ACC0JJ08</accession>